<name>D6YRU1_WADCW</name>
<dbReference type="InterPro" id="IPR018278">
    <property type="entry name" value="Ribosomal_bS21_CS"/>
</dbReference>
<dbReference type="GO" id="GO:1990904">
    <property type="term" value="C:ribonucleoprotein complex"/>
    <property type="evidence" value="ECO:0007669"/>
    <property type="project" value="UniProtKB-KW"/>
</dbReference>
<dbReference type="Pfam" id="PF01165">
    <property type="entry name" value="Ribosomal_S21"/>
    <property type="match status" value="1"/>
</dbReference>
<dbReference type="InterPro" id="IPR001911">
    <property type="entry name" value="Ribosomal_bS21"/>
</dbReference>
<keyword evidence="3 5" id="KW-0687">Ribonucleoprotein</keyword>
<dbReference type="eggNOG" id="COG0828">
    <property type="taxonomic scope" value="Bacteria"/>
</dbReference>
<dbReference type="AlphaFoldDB" id="D6YRU1"/>
<comment type="similarity">
    <text evidence="1 5 6">Belongs to the bacterial ribosomal protein bS21 family.</text>
</comment>
<keyword evidence="2 5" id="KW-0689">Ribosomal protein</keyword>
<dbReference type="Gene3D" id="1.20.5.1150">
    <property type="entry name" value="Ribosomal protein S8"/>
    <property type="match status" value="1"/>
</dbReference>
<sequence length="57" mass="6631">MTTVKVRPGESIDKALRALKKRLDKEGVMKSVKAHRFYMKPSIKKRAKSKAALKYRR</sequence>
<evidence type="ECO:0000256" key="6">
    <source>
        <dbReference type="RuleBase" id="RU000667"/>
    </source>
</evidence>
<reference evidence="7 8" key="1">
    <citation type="journal article" date="2010" name="PLoS ONE">
        <title>The Waddlia genome: a window into chlamydial biology.</title>
        <authorList>
            <person name="Bertelli C."/>
            <person name="Collyn F."/>
            <person name="Croxatto A."/>
            <person name="Ruckert C."/>
            <person name="Polkinghorne A."/>
            <person name="Kebbi-Beghdadi C."/>
            <person name="Goesmann A."/>
            <person name="Vaughan L."/>
            <person name="Greub G."/>
        </authorList>
    </citation>
    <scope>NUCLEOTIDE SEQUENCE [LARGE SCALE GENOMIC DNA]</scope>
    <source>
        <strain evidence="8">ATCC VR-1470 / WSU 86-1044</strain>
    </source>
</reference>
<evidence type="ECO:0000256" key="1">
    <source>
        <dbReference type="ARBA" id="ARBA00006640"/>
    </source>
</evidence>
<evidence type="ECO:0000256" key="2">
    <source>
        <dbReference type="ARBA" id="ARBA00022980"/>
    </source>
</evidence>
<evidence type="ECO:0000256" key="3">
    <source>
        <dbReference type="ARBA" id="ARBA00023274"/>
    </source>
</evidence>
<dbReference type="GO" id="GO:0006412">
    <property type="term" value="P:translation"/>
    <property type="evidence" value="ECO:0007669"/>
    <property type="project" value="UniProtKB-UniRule"/>
</dbReference>
<dbReference type="EMBL" id="CP001928">
    <property type="protein sequence ID" value="ADI38786.1"/>
    <property type="molecule type" value="Genomic_DNA"/>
</dbReference>
<dbReference type="KEGG" id="wch:wcw_1437"/>
<proteinExistence type="inferred from homology"/>
<dbReference type="OrthoDB" id="9799244at2"/>
<dbReference type="GO" id="GO:0003735">
    <property type="term" value="F:structural constituent of ribosome"/>
    <property type="evidence" value="ECO:0007669"/>
    <property type="project" value="InterPro"/>
</dbReference>
<dbReference type="PROSITE" id="PS01181">
    <property type="entry name" value="RIBOSOMAL_S21"/>
    <property type="match status" value="1"/>
</dbReference>
<evidence type="ECO:0000256" key="5">
    <source>
        <dbReference type="HAMAP-Rule" id="MF_00358"/>
    </source>
</evidence>
<dbReference type="Proteomes" id="UP000001505">
    <property type="component" value="Chromosome"/>
</dbReference>
<dbReference type="HAMAP" id="MF_00358">
    <property type="entry name" value="Ribosomal_bS21"/>
    <property type="match status" value="1"/>
</dbReference>
<keyword evidence="8" id="KW-1185">Reference proteome</keyword>
<evidence type="ECO:0000256" key="4">
    <source>
        <dbReference type="ARBA" id="ARBA00035135"/>
    </source>
</evidence>
<dbReference type="PRINTS" id="PR00976">
    <property type="entry name" value="RIBOSOMALS21"/>
</dbReference>
<accession>D6YRU1</accession>
<evidence type="ECO:0000313" key="7">
    <source>
        <dbReference type="EMBL" id="ADI38786.1"/>
    </source>
</evidence>
<dbReference type="STRING" id="716544.wcw_1437"/>
<dbReference type="NCBIfam" id="TIGR00030">
    <property type="entry name" value="S21p"/>
    <property type="match status" value="1"/>
</dbReference>
<dbReference type="InterPro" id="IPR038380">
    <property type="entry name" value="Ribosomal_bS21_sf"/>
</dbReference>
<protein>
    <recommendedName>
        <fullName evidence="4 5">Small ribosomal subunit protein bS21</fullName>
    </recommendedName>
</protein>
<dbReference type="HOGENOM" id="CLU_159258_2_3_0"/>
<dbReference type="RefSeq" id="WP_013182494.1">
    <property type="nucleotide sequence ID" value="NC_014225.1"/>
</dbReference>
<dbReference type="GO" id="GO:0005840">
    <property type="term" value="C:ribosome"/>
    <property type="evidence" value="ECO:0007669"/>
    <property type="project" value="UniProtKB-KW"/>
</dbReference>
<gene>
    <name evidence="5 7" type="primary">rpsU</name>
    <name evidence="7" type="ordered locus">wcw_1437</name>
</gene>
<evidence type="ECO:0000313" key="8">
    <source>
        <dbReference type="Proteomes" id="UP000001505"/>
    </source>
</evidence>
<organism evidence="7 8">
    <name type="scientific">Waddlia chondrophila (strain ATCC VR-1470 / WSU 86-1044)</name>
    <dbReference type="NCBI Taxonomy" id="716544"/>
    <lineage>
        <taxon>Bacteria</taxon>
        <taxon>Pseudomonadati</taxon>
        <taxon>Chlamydiota</taxon>
        <taxon>Chlamydiia</taxon>
        <taxon>Parachlamydiales</taxon>
        <taxon>Waddliaceae</taxon>
        <taxon>Waddlia</taxon>
    </lineage>
</organism>